<dbReference type="RefSeq" id="WP_098038342.1">
    <property type="nucleotide sequence ID" value="NZ_CWGJ01000012.1"/>
</dbReference>
<evidence type="ECO:0000313" key="1">
    <source>
        <dbReference type="EMBL" id="CRX38485.1"/>
    </source>
</evidence>
<keyword evidence="2" id="KW-1185">Reference proteome</keyword>
<organism evidence="1 2">
    <name type="scientific">Estrella lausannensis</name>
    <dbReference type="NCBI Taxonomy" id="483423"/>
    <lineage>
        <taxon>Bacteria</taxon>
        <taxon>Pseudomonadati</taxon>
        <taxon>Chlamydiota</taxon>
        <taxon>Chlamydiia</taxon>
        <taxon>Parachlamydiales</taxon>
        <taxon>Candidatus Criblamydiaceae</taxon>
        <taxon>Estrella</taxon>
    </lineage>
</organism>
<proteinExistence type="predicted"/>
<dbReference type="AlphaFoldDB" id="A0A0H5E5H9"/>
<accession>A0A0H5E5H9</accession>
<protein>
    <recommendedName>
        <fullName evidence="3">ArnR1-like winged helix-turn-helix domain-containing protein</fullName>
    </recommendedName>
</protein>
<dbReference type="Proteomes" id="UP000220251">
    <property type="component" value="Unassembled WGS sequence"/>
</dbReference>
<sequence length="82" mass="9485">MGKDTKDTKFMLALYDMANERGDIYMPISRYEVGKKIALQDRGVNAICKLLVQANFIRKEDEELVYLTEHGFSLVKNLRKLS</sequence>
<dbReference type="OrthoDB" id="21495at2"/>
<reference evidence="2" key="1">
    <citation type="submission" date="2015-06" db="EMBL/GenBank/DDBJ databases">
        <authorList>
            <person name="Bertelli C."/>
        </authorList>
    </citation>
    <scope>NUCLEOTIDE SEQUENCE [LARGE SCALE GENOMIC DNA]</scope>
    <source>
        <strain evidence="2">CRIB-30</strain>
    </source>
</reference>
<evidence type="ECO:0008006" key="3">
    <source>
        <dbReference type="Google" id="ProtNLM"/>
    </source>
</evidence>
<gene>
    <name evidence="1" type="ORF">ELAC_1142</name>
</gene>
<evidence type="ECO:0000313" key="2">
    <source>
        <dbReference type="Proteomes" id="UP000220251"/>
    </source>
</evidence>
<dbReference type="EMBL" id="CWGJ01000012">
    <property type="protein sequence ID" value="CRX38485.1"/>
    <property type="molecule type" value="Genomic_DNA"/>
</dbReference>
<name>A0A0H5E5H9_9BACT</name>